<feature type="transmembrane region" description="Helical" evidence="1">
    <location>
        <begin position="27"/>
        <end position="48"/>
    </location>
</feature>
<dbReference type="Pfam" id="PF06691">
    <property type="entry name" value="DUF1189"/>
    <property type="match status" value="1"/>
</dbReference>
<comment type="caution">
    <text evidence="2">The sequence shown here is derived from an EMBL/GenBank/DDBJ whole genome shotgun (WGS) entry which is preliminary data.</text>
</comment>
<evidence type="ECO:0000313" key="3">
    <source>
        <dbReference type="Proteomes" id="UP000177740"/>
    </source>
</evidence>
<dbReference type="InterPro" id="IPR009574">
    <property type="entry name" value="DUF1189"/>
</dbReference>
<reference evidence="2 3" key="1">
    <citation type="journal article" date="2016" name="Nat. Commun.">
        <title>Thousands of microbial genomes shed light on interconnected biogeochemical processes in an aquifer system.</title>
        <authorList>
            <person name="Anantharaman K."/>
            <person name="Brown C.T."/>
            <person name="Hug L.A."/>
            <person name="Sharon I."/>
            <person name="Castelle C.J."/>
            <person name="Probst A.J."/>
            <person name="Thomas B.C."/>
            <person name="Singh A."/>
            <person name="Wilkins M.J."/>
            <person name="Karaoz U."/>
            <person name="Brodie E.L."/>
            <person name="Williams K.H."/>
            <person name="Hubbard S.S."/>
            <person name="Banfield J.F."/>
        </authorList>
    </citation>
    <scope>NUCLEOTIDE SEQUENCE [LARGE SCALE GENOMIC DNA]</scope>
</reference>
<dbReference type="STRING" id="1801677.A2365_02630"/>
<proteinExistence type="predicted"/>
<dbReference type="EMBL" id="MHMM01000012">
    <property type="protein sequence ID" value="OGZ26978.1"/>
    <property type="molecule type" value="Genomic_DNA"/>
</dbReference>
<feature type="transmembrane region" description="Helical" evidence="1">
    <location>
        <begin position="223"/>
        <end position="242"/>
    </location>
</feature>
<keyword evidence="1" id="KW-1133">Transmembrane helix</keyword>
<organism evidence="2 3">
    <name type="scientific">Candidatus Nealsonbacteria bacterium RIFOXYB1_FULL_40_15</name>
    <dbReference type="NCBI Taxonomy" id="1801677"/>
    <lineage>
        <taxon>Bacteria</taxon>
        <taxon>Candidatus Nealsoniibacteriota</taxon>
    </lineage>
</organism>
<protein>
    <recommendedName>
        <fullName evidence="4">DUF1189 domain-containing protein</fullName>
    </recommendedName>
</protein>
<keyword evidence="1" id="KW-0812">Transmembrane</keyword>
<name>A0A1G2ENZ3_9BACT</name>
<accession>A0A1G2ENZ3</accession>
<gene>
    <name evidence="2" type="ORF">A2365_02630</name>
</gene>
<dbReference type="AlphaFoldDB" id="A0A1G2ENZ3"/>
<evidence type="ECO:0008006" key="4">
    <source>
        <dbReference type="Google" id="ProtNLM"/>
    </source>
</evidence>
<dbReference type="Proteomes" id="UP000177740">
    <property type="component" value="Unassembled WGS sequence"/>
</dbReference>
<evidence type="ECO:0000313" key="2">
    <source>
        <dbReference type="EMBL" id="OGZ26978.1"/>
    </source>
</evidence>
<feature type="transmembrane region" description="Helical" evidence="1">
    <location>
        <begin position="248"/>
        <end position="266"/>
    </location>
</feature>
<sequence>MKIIKSIYGPDYYREVLTKPFSYSLKYFALFSLLISVLLTAFYSITYIPKAASFLEKAGSGIQDYYPEELEIRIEDGQASSNVKEPYFLKTPSQWKGGQEIKNLLVIDTESEFSIAKFYEYGTFCLLSKNQLACLNDNGAVEITHLREFGNLTVNKQVVNSFLDKFGSLTKFVYPAMVVGLFIGMFFLTFAVKVVYLLIGAFLVWLASWINKANAGYKKSYQLGFHLMTFPIIIASLIRVISHFTYMPHIPFLFSILLFIFALANIRKLTPAIS</sequence>
<evidence type="ECO:0000256" key="1">
    <source>
        <dbReference type="SAM" id="Phobius"/>
    </source>
</evidence>
<feature type="transmembrane region" description="Helical" evidence="1">
    <location>
        <begin position="172"/>
        <end position="188"/>
    </location>
</feature>
<keyword evidence="1" id="KW-0472">Membrane</keyword>